<dbReference type="KEGG" id="mauu:NCTC10437_03002"/>
<proteinExistence type="predicted"/>
<dbReference type="STRING" id="1791.GCA_001049355_01140"/>
<reference evidence="4 5" key="1">
    <citation type="submission" date="2018-12" db="EMBL/GenBank/DDBJ databases">
        <authorList>
            <consortium name="Pathogen Informatics"/>
        </authorList>
    </citation>
    <scope>NUCLEOTIDE SEQUENCE [LARGE SCALE GENOMIC DNA]</scope>
    <source>
        <strain evidence="4 5">NCTC10437</strain>
    </source>
</reference>
<dbReference type="Gene3D" id="3.40.50.1820">
    <property type="entry name" value="alpha/beta hydrolase"/>
    <property type="match status" value="1"/>
</dbReference>
<dbReference type="Proteomes" id="UP000279306">
    <property type="component" value="Chromosome"/>
</dbReference>
<evidence type="ECO:0000259" key="3">
    <source>
        <dbReference type="Pfam" id="PF08237"/>
    </source>
</evidence>
<feature type="signal peptide" evidence="2">
    <location>
        <begin position="1"/>
        <end position="42"/>
    </location>
</feature>
<keyword evidence="5" id="KW-1185">Reference proteome</keyword>
<sequence length="411" mass="43575">MARGANRTTGRKRRSVTLAAAAAAAIPLIALPVSGYTATAVAADFSYFPTEPTRVLTLSLLPGGNNDDLSGVMCQAPRTCQDVVYSRLSDTEAVAILNTAVRDGSTGRQIIFAYSQGARVAARWLKENGNTEGAPTAADLSFVLMGNPSRKYGGSDRDWDYTFPDSDYAVIDVSQEYDLASDFPDDRRNWLAMMNANMAFFTTHQDYEAVDIYSEANYVWTEGNTTYVFVPTKNLPLLAPLRWFGLGFVADALNAPLKEIVDRAYDRSYLPAQPGLPPVVEPEPEVPQALTMARTVSAGTADTGTEVSPGEVIDEDAADVTPSPEAADLDNRGSDGTEDVDADTDDESKDLADAEADADADKDADTDTGRDADGDTGNASDKDGDSGADKDTDAGAVKTRGSNGDSPGGAE</sequence>
<dbReference type="InterPro" id="IPR029058">
    <property type="entry name" value="AB_hydrolase_fold"/>
</dbReference>
<dbReference type="Pfam" id="PF08237">
    <property type="entry name" value="PE-PPE"/>
    <property type="match status" value="1"/>
</dbReference>
<keyword evidence="2" id="KW-0732">Signal</keyword>
<name>A0A3S4RY70_MYCAU</name>
<feature type="compositionally biased region" description="Acidic residues" evidence="1">
    <location>
        <begin position="336"/>
        <end position="358"/>
    </location>
</feature>
<dbReference type="SUPFAM" id="SSF53474">
    <property type="entry name" value="alpha/beta-Hydrolases"/>
    <property type="match status" value="1"/>
</dbReference>
<dbReference type="OrthoDB" id="4731093at2"/>
<gene>
    <name evidence="4" type="ORF">NCTC10437_03002</name>
</gene>
<dbReference type="EMBL" id="LR134356">
    <property type="protein sequence ID" value="VEG55453.1"/>
    <property type="molecule type" value="Genomic_DNA"/>
</dbReference>
<organism evidence="4 5">
    <name type="scientific">Mycolicibacterium aurum</name>
    <name type="common">Mycobacterium aurum</name>
    <dbReference type="NCBI Taxonomy" id="1791"/>
    <lineage>
        <taxon>Bacteria</taxon>
        <taxon>Bacillati</taxon>
        <taxon>Actinomycetota</taxon>
        <taxon>Actinomycetes</taxon>
        <taxon>Mycobacteriales</taxon>
        <taxon>Mycobacteriaceae</taxon>
        <taxon>Mycolicibacterium</taxon>
    </lineage>
</organism>
<evidence type="ECO:0000256" key="2">
    <source>
        <dbReference type="SAM" id="SignalP"/>
    </source>
</evidence>
<accession>A0A3S4RY70</accession>
<feature type="compositionally biased region" description="Basic and acidic residues" evidence="1">
    <location>
        <begin position="359"/>
        <end position="373"/>
    </location>
</feature>
<dbReference type="InterPro" id="IPR013228">
    <property type="entry name" value="PE-PPE_C"/>
</dbReference>
<feature type="compositionally biased region" description="Basic and acidic residues" evidence="1">
    <location>
        <begin position="380"/>
        <end position="393"/>
    </location>
</feature>
<feature type="region of interest" description="Disordered" evidence="1">
    <location>
        <begin position="298"/>
        <end position="411"/>
    </location>
</feature>
<feature type="domain" description="PE-PPE" evidence="3">
    <location>
        <begin position="90"/>
        <end position="266"/>
    </location>
</feature>
<dbReference type="AlphaFoldDB" id="A0A3S4RY70"/>
<protein>
    <submittedName>
        <fullName evidence="4">PE-PPE domain-containing protein</fullName>
    </submittedName>
</protein>
<feature type="chain" id="PRO_5018715625" evidence="2">
    <location>
        <begin position="43"/>
        <end position="411"/>
    </location>
</feature>
<evidence type="ECO:0000313" key="5">
    <source>
        <dbReference type="Proteomes" id="UP000279306"/>
    </source>
</evidence>
<evidence type="ECO:0000313" key="4">
    <source>
        <dbReference type="EMBL" id="VEG55453.1"/>
    </source>
</evidence>
<evidence type="ECO:0000256" key="1">
    <source>
        <dbReference type="SAM" id="MobiDB-lite"/>
    </source>
</evidence>